<feature type="region of interest" description="Disordered" evidence="1">
    <location>
        <begin position="1"/>
        <end position="27"/>
    </location>
</feature>
<reference evidence="3" key="1">
    <citation type="submission" date="2013-06" db="EMBL/GenBank/DDBJ databases">
        <authorList>
            <person name="Zhao Q."/>
        </authorList>
    </citation>
    <scope>NUCLEOTIDE SEQUENCE</scope>
    <source>
        <strain evidence="3">cv. W1943</strain>
    </source>
</reference>
<dbReference type="Gramene" id="ORUFI10G08940.1">
    <property type="protein sequence ID" value="ORUFI10G08940.1"/>
    <property type="gene ID" value="ORUFI10G08940"/>
</dbReference>
<dbReference type="OMA" id="FRRMSTC"/>
<sequence length="241" mass="26340">MRSPAAAEFSDALPSPTSPAATPSHPSSGRHFYLAVDRLQFKMRTLLELLGVVADRRGALPIAVGVSSRDELDLVCADVASLPFVSLSPLYSDQAESERASVLDKFRQATIQWNHTKAAAADIADSPKTESADSKLTIVVATDACLPQATLGEAPLMARVLINYELPTKKEAYFRHGIVINMVVGGEVATLKALEETSGLLIAEMPIHVRYMQEYHHFTCYMTCSCGLNRKHLLWQVSEIL</sequence>
<dbReference type="InterPro" id="IPR027417">
    <property type="entry name" value="P-loop_NTPase"/>
</dbReference>
<evidence type="ECO:0000313" key="3">
    <source>
        <dbReference type="Proteomes" id="UP000008022"/>
    </source>
</evidence>
<dbReference type="HOGENOM" id="CLU_113047_0_0_1"/>
<keyword evidence="3" id="KW-1185">Reference proteome</keyword>
<feature type="compositionally biased region" description="Low complexity" evidence="1">
    <location>
        <begin position="14"/>
        <end position="27"/>
    </location>
</feature>
<accession>A0A0E0QYJ6</accession>
<evidence type="ECO:0000313" key="2">
    <source>
        <dbReference type="EnsemblPlants" id="ORUFI10G08940.1"/>
    </source>
</evidence>
<dbReference type="EnsemblPlants" id="ORUFI10G08940.1">
    <property type="protein sequence ID" value="ORUFI10G08940.1"/>
    <property type="gene ID" value="ORUFI10G08940"/>
</dbReference>
<organism evidence="2 3">
    <name type="scientific">Oryza rufipogon</name>
    <name type="common">Brownbeard rice</name>
    <name type="synonym">Asian wild rice</name>
    <dbReference type="NCBI Taxonomy" id="4529"/>
    <lineage>
        <taxon>Eukaryota</taxon>
        <taxon>Viridiplantae</taxon>
        <taxon>Streptophyta</taxon>
        <taxon>Embryophyta</taxon>
        <taxon>Tracheophyta</taxon>
        <taxon>Spermatophyta</taxon>
        <taxon>Magnoliopsida</taxon>
        <taxon>Liliopsida</taxon>
        <taxon>Poales</taxon>
        <taxon>Poaceae</taxon>
        <taxon>BOP clade</taxon>
        <taxon>Oryzoideae</taxon>
        <taxon>Oryzeae</taxon>
        <taxon>Oryzinae</taxon>
        <taxon>Oryza</taxon>
    </lineage>
</organism>
<dbReference type="AlphaFoldDB" id="A0A0E0QYJ6"/>
<dbReference type="eggNOG" id="KOG0328">
    <property type="taxonomic scope" value="Eukaryota"/>
</dbReference>
<protein>
    <recommendedName>
        <fullName evidence="4">Helicase C-terminal domain-containing protein</fullName>
    </recommendedName>
</protein>
<dbReference type="STRING" id="4529.A0A0E0QYJ6"/>
<reference evidence="2" key="2">
    <citation type="submission" date="2015-06" db="UniProtKB">
        <authorList>
            <consortium name="EnsemblPlants"/>
        </authorList>
    </citation>
    <scope>IDENTIFICATION</scope>
</reference>
<evidence type="ECO:0008006" key="4">
    <source>
        <dbReference type="Google" id="ProtNLM"/>
    </source>
</evidence>
<proteinExistence type="predicted"/>
<evidence type="ECO:0000256" key="1">
    <source>
        <dbReference type="SAM" id="MobiDB-lite"/>
    </source>
</evidence>
<dbReference type="Gene3D" id="3.40.50.300">
    <property type="entry name" value="P-loop containing nucleotide triphosphate hydrolases"/>
    <property type="match status" value="1"/>
</dbReference>
<name>A0A0E0QYJ6_ORYRU</name>
<dbReference type="Proteomes" id="UP000008022">
    <property type="component" value="Unassembled WGS sequence"/>
</dbReference>